<feature type="chain" id="PRO_5037137202" evidence="1">
    <location>
        <begin position="19"/>
        <end position="183"/>
    </location>
</feature>
<evidence type="ECO:0000313" key="3">
    <source>
        <dbReference type="WBParaSite" id="PSU_v2.g18090.t1"/>
    </source>
</evidence>
<dbReference type="Proteomes" id="UP000887577">
    <property type="component" value="Unplaced"/>
</dbReference>
<name>A0A914YF68_9BILA</name>
<organism evidence="2 3">
    <name type="scientific">Panagrolaimus superbus</name>
    <dbReference type="NCBI Taxonomy" id="310955"/>
    <lineage>
        <taxon>Eukaryota</taxon>
        <taxon>Metazoa</taxon>
        <taxon>Ecdysozoa</taxon>
        <taxon>Nematoda</taxon>
        <taxon>Chromadorea</taxon>
        <taxon>Rhabditida</taxon>
        <taxon>Tylenchina</taxon>
        <taxon>Panagrolaimomorpha</taxon>
        <taxon>Panagrolaimoidea</taxon>
        <taxon>Panagrolaimidae</taxon>
        <taxon>Panagrolaimus</taxon>
    </lineage>
</organism>
<dbReference type="AlphaFoldDB" id="A0A914YF68"/>
<evidence type="ECO:0000256" key="1">
    <source>
        <dbReference type="SAM" id="SignalP"/>
    </source>
</evidence>
<feature type="signal peptide" evidence="1">
    <location>
        <begin position="1"/>
        <end position="18"/>
    </location>
</feature>
<protein>
    <submittedName>
        <fullName evidence="3">Uncharacterized protein</fullName>
    </submittedName>
</protein>
<sequence>MKLAIVIVFFNVAIFAGAVMNEANLLHTLSVIKPEYPTLIPFSYFSPDFTSLTTPEIDHDVLFMSDGASVDIKQCANIISAYSCPITAFSNISCSPNNVEHCRSKTIDISAPFTRIHRLGNDLIEIATTEEAYIYCNGKCQTVTMPSSGIMVTRLHKGEYIEVGSQIYRGMGSSETIFHFPTV</sequence>
<evidence type="ECO:0000313" key="2">
    <source>
        <dbReference type="Proteomes" id="UP000887577"/>
    </source>
</evidence>
<keyword evidence="1" id="KW-0732">Signal</keyword>
<reference evidence="3" key="1">
    <citation type="submission" date="2022-11" db="UniProtKB">
        <authorList>
            <consortium name="WormBaseParasite"/>
        </authorList>
    </citation>
    <scope>IDENTIFICATION</scope>
</reference>
<dbReference type="WBParaSite" id="PSU_v2.g18090.t1">
    <property type="protein sequence ID" value="PSU_v2.g18090.t1"/>
    <property type="gene ID" value="PSU_v2.g18090"/>
</dbReference>
<accession>A0A914YF68</accession>
<keyword evidence="2" id="KW-1185">Reference proteome</keyword>
<proteinExistence type="predicted"/>